<dbReference type="EMBL" id="ASPP01022573">
    <property type="protein sequence ID" value="ETO11317.1"/>
    <property type="molecule type" value="Genomic_DNA"/>
</dbReference>
<name>X6MCZ1_RETFI</name>
<sequence>KLQIMDGITHAMYQDKSKINPQPDAGSNETKGSKGSNVMTTGSDFVVEDFKLTQKETEIFEFFKSRYEELSSDVNNRNAIMLEELKDFESTPNVVRAVKSILLKVAVDVDSSGKNQCESLTPKDKLKLAFCEVLGKSDEIKLEDLFMIQKESWSDIQKQMADWNKNPGQISLFKIMLSNIMARLNSSENFSTLCQHDVFTKNEQSPLFEFSEKMILVLLLEKFPICNYKFMEMYSRIPGKAQPFLYYSPLDDKYKIALSAYYNLLAPDRPIIVSLGEGKIGKSNLINRLFFTEFEEHSVNPLHEGIDVVFSSENFEVGYNIFDVQTSVLGSKSIFINFLKLVPADSWIIIHSKDDKYLAECMALLSNELKFKNEQIICILRDRSTVDGMSKFKIMKELKIPVNNILAIPEITKTDVFNAKLNALRKQIQKITKSEHFKVPASANPPPRHVNGYFKFENRMQLLNEHSTINNFVVNI</sequence>
<accession>X6MCZ1</accession>
<evidence type="ECO:0000256" key="1">
    <source>
        <dbReference type="SAM" id="MobiDB-lite"/>
    </source>
</evidence>
<keyword evidence="3" id="KW-1185">Reference proteome</keyword>
<dbReference type="AlphaFoldDB" id="X6MCZ1"/>
<evidence type="ECO:0000313" key="3">
    <source>
        <dbReference type="Proteomes" id="UP000023152"/>
    </source>
</evidence>
<feature type="compositionally biased region" description="Polar residues" evidence="1">
    <location>
        <begin position="25"/>
        <end position="37"/>
    </location>
</feature>
<proteinExistence type="predicted"/>
<evidence type="ECO:0000313" key="2">
    <source>
        <dbReference type="EMBL" id="ETO11317.1"/>
    </source>
</evidence>
<dbReference type="Proteomes" id="UP000023152">
    <property type="component" value="Unassembled WGS sequence"/>
</dbReference>
<reference evidence="2 3" key="1">
    <citation type="journal article" date="2013" name="Curr. Biol.">
        <title>The Genome of the Foraminiferan Reticulomyxa filosa.</title>
        <authorList>
            <person name="Glockner G."/>
            <person name="Hulsmann N."/>
            <person name="Schleicher M."/>
            <person name="Noegel A.A."/>
            <person name="Eichinger L."/>
            <person name="Gallinger C."/>
            <person name="Pawlowski J."/>
            <person name="Sierra R."/>
            <person name="Euteneuer U."/>
            <person name="Pillet L."/>
            <person name="Moustafa A."/>
            <person name="Platzer M."/>
            <person name="Groth M."/>
            <person name="Szafranski K."/>
            <person name="Schliwa M."/>
        </authorList>
    </citation>
    <scope>NUCLEOTIDE SEQUENCE [LARGE SCALE GENOMIC DNA]</scope>
</reference>
<organism evidence="2 3">
    <name type="scientific">Reticulomyxa filosa</name>
    <dbReference type="NCBI Taxonomy" id="46433"/>
    <lineage>
        <taxon>Eukaryota</taxon>
        <taxon>Sar</taxon>
        <taxon>Rhizaria</taxon>
        <taxon>Retaria</taxon>
        <taxon>Foraminifera</taxon>
        <taxon>Monothalamids</taxon>
        <taxon>Reticulomyxidae</taxon>
        <taxon>Reticulomyxa</taxon>
    </lineage>
</organism>
<protein>
    <submittedName>
        <fullName evidence="2">Uncharacterized protein</fullName>
    </submittedName>
</protein>
<gene>
    <name evidence="2" type="ORF">RFI_26058</name>
</gene>
<feature type="region of interest" description="Disordered" evidence="1">
    <location>
        <begin position="13"/>
        <end position="37"/>
    </location>
</feature>
<comment type="caution">
    <text evidence="2">The sequence shown here is derived from an EMBL/GenBank/DDBJ whole genome shotgun (WGS) entry which is preliminary data.</text>
</comment>
<feature type="non-terminal residue" evidence="2">
    <location>
        <position position="1"/>
    </location>
</feature>